<evidence type="ECO:0000256" key="1">
    <source>
        <dbReference type="PROSITE-ProRule" id="PRU00409"/>
    </source>
</evidence>
<dbReference type="InterPro" id="IPR025643">
    <property type="entry name" value="R2K_3"/>
</dbReference>
<dbReference type="InterPro" id="IPR025839">
    <property type="entry name" value="RLAN_dom"/>
</dbReference>
<dbReference type="InterPro" id="IPR016181">
    <property type="entry name" value="Acyl_CoA_acyltransferase"/>
</dbReference>
<keyword evidence="1" id="KW-0547">Nucleotide-binding</keyword>
<dbReference type="Proteomes" id="UP000004386">
    <property type="component" value="Unassembled WGS sequence"/>
</dbReference>
<reference evidence="4 5" key="1">
    <citation type="submission" date="2009-05" db="EMBL/GenBank/DDBJ databases">
        <authorList>
            <person name="Setubal J.C."/>
            <person name="Boyle S."/>
            <person name="Crasta O.R."/>
            <person name="Gillespie J.J."/>
            <person name="Kenyon R.W."/>
            <person name="Lu J."/>
            <person name="Mane S."/>
            <person name="Nagrani S."/>
            <person name="Shallom J.M."/>
            <person name="Shallom S."/>
            <person name="Shukla M."/>
            <person name="Snyder E.E."/>
            <person name="Sobral B.W."/>
            <person name="Wattam A.R."/>
            <person name="Will R."/>
            <person name="Williams K."/>
            <person name="Yoo H."/>
            <person name="Munk C."/>
            <person name="Tapia R."/>
            <person name="Green L."/>
            <person name="Rogers Y."/>
            <person name="Detter J.C."/>
            <person name="Bruce D."/>
            <person name="Brettin T.S."/>
            <person name="Tsolis R."/>
        </authorList>
    </citation>
    <scope>NUCLEOTIDE SEQUENCE [LARGE SCALE GENOMIC DNA]</scope>
    <source>
        <strain evidence="4 5">LMG 3301</strain>
    </source>
</reference>
<accession>C4WEI3</accession>
<dbReference type="Pfam" id="PF11814">
    <property type="entry name" value="DUF3335"/>
    <property type="match status" value="1"/>
</dbReference>
<name>C4WEI3_9HYPH</name>
<dbReference type="Gene3D" id="3.30.1490.20">
    <property type="entry name" value="ATP-grasp fold, A domain"/>
    <property type="match status" value="1"/>
</dbReference>
<dbReference type="CDD" id="cd04301">
    <property type="entry name" value="NAT_SF"/>
    <property type="match status" value="1"/>
</dbReference>
<dbReference type="Pfam" id="PF00583">
    <property type="entry name" value="Acetyltransf_1"/>
    <property type="match status" value="1"/>
</dbReference>
<evidence type="ECO:0000313" key="4">
    <source>
        <dbReference type="EMBL" id="EEQ97019.1"/>
    </source>
</evidence>
<feature type="domain" description="ATP-grasp" evidence="2">
    <location>
        <begin position="658"/>
        <end position="853"/>
    </location>
</feature>
<dbReference type="PROSITE" id="PS50975">
    <property type="entry name" value="ATP_GRASP"/>
    <property type="match status" value="1"/>
</dbReference>
<organism evidence="4 5">
    <name type="scientific">Brucella intermedia LMG 3301</name>
    <dbReference type="NCBI Taxonomy" id="641118"/>
    <lineage>
        <taxon>Bacteria</taxon>
        <taxon>Pseudomonadati</taxon>
        <taxon>Pseudomonadota</taxon>
        <taxon>Alphaproteobacteria</taxon>
        <taxon>Hyphomicrobiales</taxon>
        <taxon>Brucellaceae</taxon>
        <taxon>Brucella/Ochrobactrum group</taxon>
        <taxon>Brucella</taxon>
    </lineage>
</organism>
<dbReference type="Pfam" id="PF14401">
    <property type="entry name" value="RLAN"/>
    <property type="match status" value="1"/>
</dbReference>
<dbReference type="GO" id="GO:0005524">
    <property type="term" value="F:ATP binding"/>
    <property type="evidence" value="ECO:0007669"/>
    <property type="project" value="UniProtKB-UniRule"/>
</dbReference>
<gene>
    <name evidence="4" type="ORF">OINT_1002500</name>
</gene>
<dbReference type="GO" id="GO:0018169">
    <property type="term" value="F:ribosomal S6-glutamic acid ligase activity"/>
    <property type="evidence" value="ECO:0007669"/>
    <property type="project" value="TreeGrafter"/>
</dbReference>
<dbReference type="Gene3D" id="3.30.470.20">
    <property type="entry name" value="ATP-grasp fold, B domain"/>
    <property type="match status" value="1"/>
</dbReference>
<dbReference type="SUPFAM" id="SSF56059">
    <property type="entry name" value="Glutathione synthetase ATP-binding domain-like"/>
    <property type="match status" value="1"/>
</dbReference>
<dbReference type="InterPro" id="IPR013815">
    <property type="entry name" value="ATP_grasp_subdomain_1"/>
</dbReference>
<dbReference type="GO" id="GO:0005737">
    <property type="term" value="C:cytoplasm"/>
    <property type="evidence" value="ECO:0007669"/>
    <property type="project" value="TreeGrafter"/>
</dbReference>
<dbReference type="GO" id="GO:0016747">
    <property type="term" value="F:acyltransferase activity, transferring groups other than amino-acyl groups"/>
    <property type="evidence" value="ECO:0007669"/>
    <property type="project" value="InterPro"/>
</dbReference>
<feature type="domain" description="N-acetyltransferase" evidence="3">
    <location>
        <begin position="4"/>
        <end position="150"/>
    </location>
</feature>
<dbReference type="PANTHER" id="PTHR21621">
    <property type="entry name" value="RIBOSOMAL PROTEIN S6 MODIFICATION PROTEIN"/>
    <property type="match status" value="1"/>
</dbReference>
<dbReference type="GO" id="GO:0009432">
    <property type="term" value="P:SOS response"/>
    <property type="evidence" value="ECO:0007669"/>
    <property type="project" value="TreeGrafter"/>
</dbReference>
<dbReference type="Pfam" id="PF14243">
    <property type="entry name" value="R2K_3"/>
    <property type="match status" value="1"/>
</dbReference>
<evidence type="ECO:0000313" key="5">
    <source>
        <dbReference type="Proteomes" id="UP000004386"/>
    </source>
</evidence>
<keyword evidence="1" id="KW-0067">ATP-binding</keyword>
<dbReference type="AlphaFoldDB" id="C4WEI3"/>
<sequence length="855" mass="96582">MTGATTRKATADDIDALLRIEERCFETDRISRRSFRALIARPTAETIVATVDGAVIGYAMILFRHGTALARLYSIAVDPEAKVKGVGSLLLQAAETAAYDHDRPLLRLEVREDNERAIALYKRHGYRPIGRYLDYYADHSDALRFEKTVRGDISPVTAFPYYEQTTDFTCGAACLMMVLARHNQKTRLDPVLEVRLWRDATTIYMMSGPGGCEPFGLAVAAHERGLKASVIVSIEDMLFLQSVRSEEKRKVMQLAQTDFRQRTEAYAIPVDYRSFTLHDILTALRRGAAVIVLVSGYHMFGKKVPHWVLAHGEDGRHILIHDPWVEEELGETIADAANVPVPFHIFDRIARFGSDGAQGSRYSGKKDGLMTICVILVGRLSDIDNGATPHKVMTTRDYLAHPSLFNGQLRPRIINLSRSYAYQSRGYYASLLAEARGHRIIPSVETMIDLSERRLYENAIPELEDMLNKALGKHPEKAPETIHVHFGLADSPDFEKFGRLLFDWFRAPSLEVSVKPGEWARIQKIGFANIAKFSKDQKERFEEALDRYTQREWRAARPKVPARYSFATLCDPKEAMPPSTVSTLKHWARIAARLGVEVEPIGKRDLPRLANFDALFIRETTSISNHTYRFARRAQQENMPVIDDPMSMIRCTNKVYLHELMQANEVAVPPTVMIAGEEDLERAADMLGFPMVIKIPDSSFSRGVKKVKDFGELKALAALWLEDSDLLLAQKYMPTKFDWRVGVLDGKPLFICQYMMAKNHWQIVKHDTGGKPLEGGFRSYALGDAPPLVLETGLRAARCIGDGLYGVDLKETDDGVVVIEVNDNPNLEHGIEDAAEKDEVWINLTRWFTDRLDRR</sequence>
<dbReference type="Gene3D" id="3.40.630.30">
    <property type="match status" value="1"/>
</dbReference>
<dbReference type="InterPro" id="IPR011761">
    <property type="entry name" value="ATP-grasp"/>
</dbReference>
<evidence type="ECO:0000259" key="2">
    <source>
        <dbReference type="PROSITE" id="PS50975"/>
    </source>
</evidence>
<dbReference type="HOGENOM" id="CLU_016765_1_0_5"/>
<dbReference type="PANTHER" id="PTHR21621:SF0">
    <property type="entry name" value="BETA-CITRYLGLUTAMATE SYNTHASE B-RELATED"/>
    <property type="match status" value="1"/>
</dbReference>
<comment type="caution">
    <text evidence="4">The sequence shown here is derived from an EMBL/GenBank/DDBJ whole genome shotgun (WGS) entry which is preliminary data.</text>
</comment>
<dbReference type="SUPFAM" id="SSF55729">
    <property type="entry name" value="Acyl-CoA N-acyltransferases (Nat)"/>
    <property type="match status" value="1"/>
</dbReference>
<dbReference type="InterPro" id="IPR000182">
    <property type="entry name" value="GNAT_dom"/>
</dbReference>
<proteinExistence type="predicted"/>
<dbReference type="GO" id="GO:0046872">
    <property type="term" value="F:metal ion binding"/>
    <property type="evidence" value="ECO:0007669"/>
    <property type="project" value="InterPro"/>
</dbReference>
<dbReference type="InterPro" id="IPR021770">
    <property type="entry name" value="DUF3335"/>
</dbReference>
<dbReference type="EMBL" id="ACQA01000001">
    <property type="protein sequence ID" value="EEQ97019.1"/>
    <property type="molecule type" value="Genomic_DNA"/>
</dbReference>
<dbReference type="Gene3D" id="3.90.70.10">
    <property type="entry name" value="Cysteine proteinases"/>
    <property type="match status" value="1"/>
</dbReference>
<protein>
    <submittedName>
        <fullName evidence="4">RimK domain-containing protein ATP-grasp</fullName>
    </submittedName>
</protein>
<evidence type="ECO:0000259" key="3">
    <source>
        <dbReference type="PROSITE" id="PS51186"/>
    </source>
</evidence>
<dbReference type="PROSITE" id="PS51186">
    <property type="entry name" value="GNAT"/>
    <property type="match status" value="1"/>
</dbReference>